<protein>
    <submittedName>
        <fullName evidence="1">Uncharacterized protein</fullName>
    </submittedName>
</protein>
<keyword evidence="2" id="KW-1185">Reference proteome</keyword>
<proteinExistence type="predicted"/>
<accession>A0ABP6YMK2</accession>
<gene>
    <name evidence="1" type="ORF">GCM10022395_36890</name>
</gene>
<evidence type="ECO:0000313" key="1">
    <source>
        <dbReference type="EMBL" id="GAA3585483.1"/>
    </source>
</evidence>
<comment type="caution">
    <text evidence="1">The sequence shown here is derived from an EMBL/GenBank/DDBJ whole genome shotgun (WGS) entry which is preliminary data.</text>
</comment>
<dbReference type="Proteomes" id="UP001500954">
    <property type="component" value="Unassembled WGS sequence"/>
</dbReference>
<name>A0ABP6YMK2_9FLAO</name>
<dbReference type="RefSeq" id="WP_345008040.1">
    <property type="nucleotide sequence ID" value="NZ_BAABCY010000105.1"/>
</dbReference>
<evidence type="ECO:0000313" key="2">
    <source>
        <dbReference type="Proteomes" id="UP001500954"/>
    </source>
</evidence>
<dbReference type="EMBL" id="BAABCY010000105">
    <property type="protein sequence ID" value="GAA3585483.1"/>
    <property type="molecule type" value="Genomic_DNA"/>
</dbReference>
<organism evidence="1 2">
    <name type="scientific">Snuella lapsa</name>
    <dbReference type="NCBI Taxonomy" id="870481"/>
    <lineage>
        <taxon>Bacteria</taxon>
        <taxon>Pseudomonadati</taxon>
        <taxon>Bacteroidota</taxon>
        <taxon>Flavobacteriia</taxon>
        <taxon>Flavobacteriales</taxon>
        <taxon>Flavobacteriaceae</taxon>
        <taxon>Snuella</taxon>
    </lineage>
</organism>
<reference evidence="2" key="1">
    <citation type="journal article" date="2019" name="Int. J. Syst. Evol. Microbiol.">
        <title>The Global Catalogue of Microorganisms (GCM) 10K type strain sequencing project: providing services to taxonomists for standard genome sequencing and annotation.</title>
        <authorList>
            <consortium name="The Broad Institute Genomics Platform"/>
            <consortium name="The Broad Institute Genome Sequencing Center for Infectious Disease"/>
            <person name="Wu L."/>
            <person name="Ma J."/>
        </authorList>
    </citation>
    <scope>NUCLEOTIDE SEQUENCE [LARGE SCALE GENOMIC DNA]</scope>
    <source>
        <strain evidence="2">JCM 17111</strain>
    </source>
</reference>
<sequence length="192" mass="22127">MEKSKLKIVNISSKGFKKELIVSSKDVSTLHAFLKRIIKGNLMLVNTNLGLDVYYHANQNYRDLIFSTFLLLVTSKGKSADHYFVKSLDSEFEIKHETQLFFQNLVKNPLLFKSYSNSLFNQLDVNYAHNAIIINELLGLWLGVLEYNSSNKTWLKALAPYVSKFSEENTFKACQIVSRRLIQESLHVIRSN</sequence>